<dbReference type="Proteomes" id="UP000234323">
    <property type="component" value="Unassembled WGS sequence"/>
</dbReference>
<organism evidence="1 2">
    <name type="scientific">Rhizophagus irregularis</name>
    <dbReference type="NCBI Taxonomy" id="588596"/>
    <lineage>
        <taxon>Eukaryota</taxon>
        <taxon>Fungi</taxon>
        <taxon>Fungi incertae sedis</taxon>
        <taxon>Mucoromycota</taxon>
        <taxon>Glomeromycotina</taxon>
        <taxon>Glomeromycetes</taxon>
        <taxon>Glomerales</taxon>
        <taxon>Glomeraceae</taxon>
        <taxon>Rhizophagus</taxon>
    </lineage>
</organism>
<dbReference type="EMBL" id="LLXI01001954">
    <property type="protein sequence ID" value="PKY55760.1"/>
    <property type="molecule type" value="Genomic_DNA"/>
</dbReference>
<proteinExistence type="predicted"/>
<keyword evidence="2" id="KW-1185">Reference proteome</keyword>
<dbReference type="VEuPathDB" id="FungiDB:RhiirFUN_017586"/>
<accession>A0A2I1HA94</accession>
<name>A0A2I1HA94_9GLOM</name>
<gene>
    <name evidence="1" type="ORF">RhiirA4_410774</name>
</gene>
<feature type="non-terminal residue" evidence="1">
    <location>
        <position position="91"/>
    </location>
</feature>
<sequence length="91" mass="10841">MHMVHRVFKNIMPQTNRKNVELYLPKRDTTLFAVRHLFDRDLGYYLAIFGNSYQFYEYACFLAEENDTNVLHRLHIGEVVTIVDGETLQLF</sequence>
<reference evidence="1 2" key="1">
    <citation type="submission" date="2015-10" db="EMBL/GenBank/DDBJ databases">
        <title>Genome analyses suggest a sexual origin of heterokaryosis in a supposedly ancient asexual fungus.</title>
        <authorList>
            <person name="Ropars J."/>
            <person name="Sedzielewska K."/>
            <person name="Noel J."/>
            <person name="Charron P."/>
            <person name="Farinelli L."/>
            <person name="Marton T."/>
            <person name="Kruger M."/>
            <person name="Pelin A."/>
            <person name="Brachmann A."/>
            <person name="Corradi N."/>
        </authorList>
    </citation>
    <scope>NUCLEOTIDE SEQUENCE [LARGE SCALE GENOMIC DNA]</scope>
    <source>
        <strain evidence="1 2">A4</strain>
    </source>
</reference>
<evidence type="ECO:0000313" key="2">
    <source>
        <dbReference type="Proteomes" id="UP000234323"/>
    </source>
</evidence>
<evidence type="ECO:0000313" key="1">
    <source>
        <dbReference type="EMBL" id="PKY55760.1"/>
    </source>
</evidence>
<dbReference type="AlphaFoldDB" id="A0A2I1HA94"/>
<protein>
    <submittedName>
        <fullName evidence="1">Uncharacterized protein</fullName>
    </submittedName>
</protein>
<comment type="caution">
    <text evidence="1">The sequence shown here is derived from an EMBL/GenBank/DDBJ whole genome shotgun (WGS) entry which is preliminary data.</text>
</comment>